<evidence type="ECO:0000313" key="3">
    <source>
        <dbReference type="Proteomes" id="UP000679779"/>
    </source>
</evidence>
<dbReference type="AlphaFoldDB" id="A0A920CF27"/>
<dbReference type="Proteomes" id="UP000679779">
    <property type="component" value="Unassembled WGS sequence"/>
</dbReference>
<accession>A0A920CF27</accession>
<feature type="chain" id="PRO_5039081585" description="DUF4358 domain-containing protein" evidence="1">
    <location>
        <begin position="32"/>
        <end position="164"/>
    </location>
</feature>
<dbReference type="RefSeq" id="WP_160044963.1">
    <property type="nucleotide sequence ID" value="NZ_BORQ01000011.1"/>
</dbReference>
<gene>
    <name evidence="2" type="ORF">J2TS6_56800</name>
</gene>
<dbReference type="Pfam" id="PF14270">
    <property type="entry name" value="DUF4358"/>
    <property type="match status" value="1"/>
</dbReference>
<protein>
    <recommendedName>
        <fullName evidence="4">DUF4358 domain-containing protein</fullName>
    </recommendedName>
</protein>
<dbReference type="InterPro" id="IPR025648">
    <property type="entry name" value="DUF4358"/>
</dbReference>
<feature type="signal peptide" evidence="1">
    <location>
        <begin position="1"/>
        <end position="31"/>
    </location>
</feature>
<evidence type="ECO:0008006" key="4">
    <source>
        <dbReference type="Google" id="ProtNLM"/>
    </source>
</evidence>
<keyword evidence="3" id="KW-1185">Reference proteome</keyword>
<evidence type="ECO:0000313" key="2">
    <source>
        <dbReference type="EMBL" id="GIO34539.1"/>
    </source>
</evidence>
<comment type="caution">
    <text evidence="2">The sequence shown here is derived from an EMBL/GenBank/DDBJ whole genome shotgun (WGS) entry which is preliminary data.</text>
</comment>
<reference evidence="2" key="1">
    <citation type="submission" date="2021-03" db="EMBL/GenBank/DDBJ databases">
        <title>Antimicrobial resistance genes in bacteria isolated from Japanese honey, and their potential for conferring macrolide and lincosamide resistance in the American foulbrood pathogen Paenibacillus larvae.</title>
        <authorList>
            <person name="Okamoto M."/>
            <person name="Kumagai M."/>
            <person name="Kanamori H."/>
            <person name="Takamatsu D."/>
        </authorList>
    </citation>
    <scope>NUCLEOTIDE SEQUENCE</scope>
    <source>
        <strain evidence="2">J2TS6</strain>
    </source>
</reference>
<organism evidence="2 3">
    <name type="scientific">Paenibacillus albilobatus</name>
    <dbReference type="NCBI Taxonomy" id="2716884"/>
    <lineage>
        <taxon>Bacteria</taxon>
        <taxon>Bacillati</taxon>
        <taxon>Bacillota</taxon>
        <taxon>Bacilli</taxon>
        <taxon>Bacillales</taxon>
        <taxon>Paenibacillaceae</taxon>
        <taxon>Paenibacillus</taxon>
    </lineage>
</organism>
<dbReference type="PROSITE" id="PS51257">
    <property type="entry name" value="PROKAR_LIPOPROTEIN"/>
    <property type="match status" value="1"/>
</dbReference>
<dbReference type="EMBL" id="BORQ01000011">
    <property type="protein sequence ID" value="GIO34539.1"/>
    <property type="molecule type" value="Genomic_DNA"/>
</dbReference>
<evidence type="ECO:0000256" key="1">
    <source>
        <dbReference type="SAM" id="SignalP"/>
    </source>
</evidence>
<keyword evidence="1" id="KW-0732">Signal</keyword>
<name>A0A920CF27_9BACL</name>
<sequence>MRTSWKRTRALLASILAVAAAVALLSGCGGKADKNDAAPSIEELGTKIEQAADLKEMEQRDGEKLKKLYKIDPDNLDGFILYTSTSNVRADELAVIKLKDARQTEQVQKNIEQRIAAQKIKFKDYRPEEYFLVENHVLKSKGPFVFFAVSKEAKQMEQAFDGAF</sequence>
<proteinExistence type="predicted"/>